<sequence>MASLYDSPLQGGEIRLITILDDNDTDLVSCIFKDDSLSRQPSRPRRFVVLLGRSCTEAVDELVQFLRNEDTDTDNDTHGHRFMVLSFDLLVRPWWTRAWTFQEVLLARQPVFLVGHHRVEWDELASWMPWLHGSAIDPGTTRDFYIDGTWDITRDNAVRDDLQERERLERWLFGKTCFQQLLEDKTELATRGAIHLHTMLENTGARDASDARDKVYGLVGLIPKSERDKISIDYTVSNLQVYHCVICRLWTTWSRVYLLQAWYFCFAGLRDPNSPSWVLDFYSNWGEGSPMVPNVTTWLSEFPRLELRHDTSDRVLSMWATSLCDIQFEQKLPWATRGFDPEAFVVAGIWVQESSEPDPRRAALRDMLHRTAGSRHGVSFFTTRHGFMGVSLCDWLKTTTLSFHMAAPAS</sequence>
<accession>A0AAN6Q9D1</accession>
<dbReference type="Proteomes" id="UP001305647">
    <property type="component" value="Unassembled WGS sequence"/>
</dbReference>
<gene>
    <name evidence="1" type="ORF">N658DRAFT_555045</name>
</gene>
<name>A0AAN6Q9D1_9PEZI</name>
<protein>
    <recommendedName>
        <fullName evidence="3">Heterokaryon incompatibility domain-containing protein</fullName>
    </recommendedName>
</protein>
<comment type="caution">
    <text evidence="1">The sequence shown here is derived from an EMBL/GenBank/DDBJ whole genome shotgun (WGS) entry which is preliminary data.</text>
</comment>
<dbReference type="InterPro" id="IPR052895">
    <property type="entry name" value="HetReg/Transcr_Mod"/>
</dbReference>
<keyword evidence="2" id="KW-1185">Reference proteome</keyword>
<dbReference type="EMBL" id="MU863624">
    <property type="protein sequence ID" value="KAK4106058.1"/>
    <property type="molecule type" value="Genomic_DNA"/>
</dbReference>
<dbReference type="AlphaFoldDB" id="A0AAN6Q9D1"/>
<reference evidence="1" key="1">
    <citation type="journal article" date="2023" name="Mol. Phylogenet. Evol.">
        <title>Genome-scale phylogeny and comparative genomics of the fungal order Sordariales.</title>
        <authorList>
            <person name="Hensen N."/>
            <person name="Bonometti L."/>
            <person name="Westerberg I."/>
            <person name="Brannstrom I.O."/>
            <person name="Guillou S."/>
            <person name="Cros-Aarteil S."/>
            <person name="Calhoun S."/>
            <person name="Haridas S."/>
            <person name="Kuo A."/>
            <person name="Mondo S."/>
            <person name="Pangilinan J."/>
            <person name="Riley R."/>
            <person name="LaButti K."/>
            <person name="Andreopoulos B."/>
            <person name="Lipzen A."/>
            <person name="Chen C."/>
            <person name="Yan M."/>
            <person name="Daum C."/>
            <person name="Ng V."/>
            <person name="Clum A."/>
            <person name="Steindorff A."/>
            <person name="Ohm R.A."/>
            <person name="Martin F."/>
            <person name="Silar P."/>
            <person name="Natvig D.O."/>
            <person name="Lalanne C."/>
            <person name="Gautier V."/>
            <person name="Ament-Velasquez S.L."/>
            <person name="Kruys A."/>
            <person name="Hutchinson M.I."/>
            <person name="Powell A.J."/>
            <person name="Barry K."/>
            <person name="Miller A.N."/>
            <person name="Grigoriev I.V."/>
            <person name="Debuchy R."/>
            <person name="Gladieux P."/>
            <person name="Hiltunen Thoren M."/>
            <person name="Johannesson H."/>
        </authorList>
    </citation>
    <scope>NUCLEOTIDE SEQUENCE</scope>
    <source>
        <strain evidence="1">CBS 757.83</strain>
    </source>
</reference>
<evidence type="ECO:0000313" key="2">
    <source>
        <dbReference type="Proteomes" id="UP001305647"/>
    </source>
</evidence>
<organism evidence="1 2">
    <name type="scientific">Parathielavia hyrcaniae</name>
    <dbReference type="NCBI Taxonomy" id="113614"/>
    <lineage>
        <taxon>Eukaryota</taxon>
        <taxon>Fungi</taxon>
        <taxon>Dikarya</taxon>
        <taxon>Ascomycota</taxon>
        <taxon>Pezizomycotina</taxon>
        <taxon>Sordariomycetes</taxon>
        <taxon>Sordariomycetidae</taxon>
        <taxon>Sordariales</taxon>
        <taxon>Chaetomiaceae</taxon>
        <taxon>Parathielavia</taxon>
    </lineage>
</organism>
<evidence type="ECO:0000313" key="1">
    <source>
        <dbReference type="EMBL" id="KAK4106058.1"/>
    </source>
</evidence>
<reference evidence="1" key="2">
    <citation type="submission" date="2023-05" db="EMBL/GenBank/DDBJ databases">
        <authorList>
            <consortium name="Lawrence Berkeley National Laboratory"/>
            <person name="Steindorff A."/>
            <person name="Hensen N."/>
            <person name="Bonometti L."/>
            <person name="Westerberg I."/>
            <person name="Brannstrom I.O."/>
            <person name="Guillou S."/>
            <person name="Cros-Aarteil S."/>
            <person name="Calhoun S."/>
            <person name="Haridas S."/>
            <person name="Kuo A."/>
            <person name="Mondo S."/>
            <person name="Pangilinan J."/>
            <person name="Riley R."/>
            <person name="Labutti K."/>
            <person name="Andreopoulos B."/>
            <person name="Lipzen A."/>
            <person name="Chen C."/>
            <person name="Yanf M."/>
            <person name="Daum C."/>
            <person name="Ng V."/>
            <person name="Clum A."/>
            <person name="Ohm R."/>
            <person name="Martin F."/>
            <person name="Silar P."/>
            <person name="Natvig D."/>
            <person name="Lalanne C."/>
            <person name="Gautier V."/>
            <person name="Ament-Velasquez S.L."/>
            <person name="Kruys A."/>
            <person name="Hutchinson M.I."/>
            <person name="Powell A.J."/>
            <person name="Barry K."/>
            <person name="Miller A.N."/>
            <person name="Grigoriev I.V."/>
            <person name="Debuchy R."/>
            <person name="Gladieux P."/>
            <person name="Thoren M.H."/>
            <person name="Johannesson H."/>
        </authorList>
    </citation>
    <scope>NUCLEOTIDE SEQUENCE</scope>
    <source>
        <strain evidence="1">CBS 757.83</strain>
    </source>
</reference>
<dbReference type="PANTHER" id="PTHR24148">
    <property type="entry name" value="ANKYRIN REPEAT DOMAIN-CONTAINING PROTEIN 39 HOMOLOG-RELATED"/>
    <property type="match status" value="1"/>
</dbReference>
<evidence type="ECO:0008006" key="3">
    <source>
        <dbReference type="Google" id="ProtNLM"/>
    </source>
</evidence>
<dbReference type="PANTHER" id="PTHR24148:SF73">
    <property type="entry name" value="HET DOMAIN PROTEIN (AFU_ORTHOLOGUE AFUA_8G01020)"/>
    <property type="match status" value="1"/>
</dbReference>
<proteinExistence type="predicted"/>